<dbReference type="Gene3D" id="3.30.420.60">
    <property type="entry name" value="eRF1 domain 2"/>
    <property type="match status" value="1"/>
</dbReference>
<dbReference type="InterPro" id="IPR040783">
    <property type="entry name" value="VLRF1"/>
</dbReference>
<feature type="domain" description="Actinobacteria/chloroflexi VLRF1 release factor" evidence="1">
    <location>
        <begin position="77"/>
        <end position="211"/>
    </location>
</feature>
<organism evidence="2">
    <name type="scientific">Arthrobacter saudimassiliensis</name>
    <dbReference type="NCBI Taxonomy" id="1461584"/>
    <lineage>
        <taxon>Bacteria</taxon>
        <taxon>Bacillati</taxon>
        <taxon>Actinomycetota</taxon>
        <taxon>Actinomycetes</taxon>
        <taxon>Micrococcales</taxon>
        <taxon>Micrococcaceae</taxon>
        <taxon>Arthrobacter</taxon>
    </lineage>
</organism>
<proteinExistence type="predicted"/>
<protein>
    <submittedName>
        <fullName evidence="2">Peptide chain release factor 1</fullName>
    </submittedName>
</protein>
<name>A0A078MLS1_9MICC</name>
<dbReference type="PATRIC" id="fig|1461584.3.peg.1555"/>
<dbReference type="AlphaFoldDB" id="A0A078MLS1"/>
<accession>A0A078MLS1</accession>
<gene>
    <name evidence="2" type="ORF">BN1051_01566</name>
</gene>
<dbReference type="Pfam" id="PF18859">
    <property type="entry name" value="acVLRF1"/>
    <property type="match status" value="1"/>
</dbReference>
<sequence length="217" mass="22548">MTITRRTSVPGPRLSGWLDRFAAAQGPLTVTATDAGLEAAAANGARAVLAAPWPEDGRPGRGPDDVARLAALAGQSRTVGLVLVRRGGWAVGVAREGRLLRSKTGSRYVQGRTSAGGGSQQRYARRRANQADALVEAAASAAAALFAAAAAEDAAPQYVAAGGDRLLISQLRESRALQQWSRVPLLRPVEVQDPNLASLRRAAADSCSVAVTIHVPD</sequence>
<dbReference type="InterPro" id="IPR042226">
    <property type="entry name" value="eFR1_2_sf"/>
</dbReference>
<evidence type="ECO:0000259" key="1">
    <source>
        <dbReference type="Pfam" id="PF18859"/>
    </source>
</evidence>
<evidence type="ECO:0000313" key="2">
    <source>
        <dbReference type="EMBL" id="CEA08228.1"/>
    </source>
</evidence>
<dbReference type="SUPFAM" id="SSF53137">
    <property type="entry name" value="Translational machinery components"/>
    <property type="match status" value="1"/>
</dbReference>
<dbReference type="EMBL" id="LN483070">
    <property type="protein sequence ID" value="CEA08228.1"/>
    <property type="molecule type" value="Genomic_DNA"/>
</dbReference>
<dbReference type="NCBIfam" id="NF041024">
    <property type="entry name" value="acVLRF1_NCBI"/>
    <property type="match status" value="1"/>
</dbReference>
<reference evidence="2" key="1">
    <citation type="submission" date="2014-07" db="EMBL/GenBank/DDBJ databases">
        <authorList>
            <person name="Urmite Genomes Urmite Genomes"/>
        </authorList>
    </citation>
    <scope>NUCLEOTIDE SEQUENCE</scope>
    <source>
        <strain evidence="2">11W110_air</strain>
    </source>
</reference>